<comment type="caution">
    <text evidence="4">The sequence shown here is derived from an EMBL/GenBank/DDBJ whole genome shotgun (WGS) entry which is preliminary data.</text>
</comment>
<proteinExistence type="inferred from homology"/>
<dbReference type="Gene3D" id="1.10.10.2830">
    <property type="match status" value="1"/>
</dbReference>
<name>A0A4Q2TW80_9HYPH</name>
<accession>A0A4Q2TW80</accession>
<protein>
    <submittedName>
        <fullName evidence="4">ParB/RepB/Spo0J family partition protein</fullName>
    </submittedName>
</protein>
<dbReference type="InterPro" id="IPR050336">
    <property type="entry name" value="Chromosome_partition/occlusion"/>
</dbReference>
<feature type="compositionally biased region" description="Acidic residues" evidence="2">
    <location>
        <begin position="394"/>
        <end position="415"/>
    </location>
</feature>
<evidence type="ECO:0000313" key="4">
    <source>
        <dbReference type="EMBL" id="RYC23211.1"/>
    </source>
</evidence>
<evidence type="ECO:0000313" key="5">
    <source>
        <dbReference type="Proteomes" id="UP000291088"/>
    </source>
</evidence>
<feature type="compositionally biased region" description="Low complexity" evidence="2">
    <location>
        <begin position="669"/>
        <end position="686"/>
    </location>
</feature>
<evidence type="ECO:0000256" key="2">
    <source>
        <dbReference type="SAM" id="MobiDB-lite"/>
    </source>
</evidence>
<dbReference type="SUPFAM" id="SSF109709">
    <property type="entry name" value="KorB DNA-binding domain-like"/>
    <property type="match status" value="1"/>
</dbReference>
<dbReference type="GO" id="GO:0005694">
    <property type="term" value="C:chromosome"/>
    <property type="evidence" value="ECO:0007669"/>
    <property type="project" value="TreeGrafter"/>
</dbReference>
<sequence length="721" mass="78828">MAKASEKITLNAGREIPFNKLVLSQRNVRKTKAGISVADLAEDIARRGLLTSLNVRVEHDAQGHETGFFRIPAGGRRYRALELLVSQGRLARTVAVPCILSKSTTDEVEDSLAENVQRLDLHPLDQFRAIMTLWEEGVGEEEIAARFFISVATVRQRLRLASVSPRLLERYAADEMTLQQIMAFSITDDHARQEQVWELISLQASREPYFIRRLLTETTVRATDRRAVYVGIAAYEAVGGIVMHDLFDDDNGGWLEDPSLLEQLAIEKLRVDAEALKTDEGWKWVEAAFDFPYGHTAGLRRFYPERAELTDDEFARRQEVETQYKTLDADYAEATEYDPDIEQRLEELGDELDRLNHRPFVFDRLEVARGGAFISLGADGKPTIERGFVRPEDESAGDAEGDDASGSSEEDDGDGDGTSSTTEGARSGAETNTVDGAEEEDSTARGLSDRVVEDLTAARTLALRNALANAPAIAFAAALHALVLRTFFFQGSVSCLELTVGSANLGQTPGLCDTVWAKEIDQRHEAWGHELPQNPGALWDYLIALDDVSRLALFAHCISLSLNAVVQAWNRRPAAISHAEQLARSLGFDMAEAGWIPTVDNYLGRITKTHILKAVREACGEQSVQLIDHLKKPDMAREAERLLRCSGWLPEPLRAPVPEDPLQEPAACAGAVDADAGGDGSSATGVNTQTGAPRSPAQDPDAGDLTSGPVEDGDALVSATG</sequence>
<dbReference type="GO" id="GO:0007059">
    <property type="term" value="P:chromosome segregation"/>
    <property type="evidence" value="ECO:0007669"/>
    <property type="project" value="TreeGrafter"/>
</dbReference>
<reference evidence="4 5" key="1">
    <citation type="submission" date="2019-01" db="EMBL/GenBank/DDBJ databases">
        <authorList>
            <person name="Deng T."/>
        </authorList>
    </citation>
    <scope>NUCLEOTIDE SEQUENCE [LARGE SCALE GENOMIC DNA]</scope>
    <source>
        <strain evidence="4 5">F8825</strain>
    </source>
</reference>
<gene>
    <name evidence="4" type="ORF">EUU22_03690</name>
</gene>
<feature type="compositionally biased region" description="Basic and acidic residues" evidence="2">
    <location>
        <begin position="383"/>
        <end position="393"/>
    </location>
</feature>
<keyword evidence="5" id="KW-1185">Reference proteome</keyword>
<feature type="region of interest" description="Disordered" evidence="2">
    <location>
        <begin position="669"/>
        <end position="721"/>
    </location>
</feature>
<feature type="domain" description="ParB-like N-terminal" evidence="3">
    <location>
        <begin position="14"/>
        <end position="116"/>
    </location>
</feature>
<evidence type="ECO:0000256" key="1">
    <source>
        <dbReference type="ARBA" id="ARBA00006295"/>
    </source>
</evidence>
<dbReference type="InterPro" id="IPR036086">
    <property type="entry name" value="ParB/Sulfiredoxin_sf"/>
</dbReference>
<dbReference type="FunFam" id="1.10.10.2830:FF:000001">
    <property type="entry name" value="Chromosome partitioning protein ParB"/>
    <property type="match status" value="1"/>
</dbReference>
<dbReference type="RefSeq" id="WP_129330747.1">
    <property type="nucleotide sequence ID" value="NZ_SDVB01000106.1"/>
</dbReference>
<dbReference type="EMBL" id="SDVB01000106">
    <property type="protein sequence ID" value="RYC23211.1"/>
    <property type="molecule type" value="Genomic_DNA"/>
</dbReference>
<dbReference type="PANTHER" id="PTHR33375:SF7">
    <property type="entry name" value="CHROMOSOME 2-PARTITIONING PROTEIN PARB-RELATED"/>
    <property type="match status" value="1"/>
</dbReference>
<dbReference type="OrthoDB" id="9813122at2"/>
<dbReference type="SMART" id="SM00470">
    <property type="entry name" value="ParB"/>
    <property type="match status" value="1"/>
</dbReference>
<organism evidence="4 5">
    <name type="scientific">Ciceribacter ferrooxidans</name>
    <dbReference type="NCBI Taxonomy" id="2509717"/>
    <lineage>
        <taxon>Bacteria</taxon>
        <taxon>Pseudomonadati</taxon>
        <taxon>Pseudomonadota</taxon>
        <taxon>Alphaproteobacteria</taxon>
        <taxon>Hyphomicrobiales</taxon>
        <taxon>Rhizobiaceae</taxon>
        <taxon>Ciceribacter</taxon>
    </lineage>
</organism>
<feature type="region of interest" description="Disordered" evidence="2">
    <location>
        <begin position="383"/>
        <end position="448"/>
    </location>
</feature>
<dbReference type="Gene3D" id="3.90.1530.30">
    <property type="match status" value="1"/>
</dbReference>
<dbReference type="PANTHER" id="PTHR33375">
    <property type="entry name" value="CHROMOSOME-PARTITIONING PROTEIN PARB-RELATED"/>
    <property type="match status" value="1"/>
</dbReference>
<dbReference type="CDD" id="cd16406">
    <property type="entry name" value="ParB_N_like"/>
    <property type="match status" value="1"/>
</dbReference>
<dbReference type="AlphaFoldDB" id="A0A4Q2TW80"/>
<dbReference type="FunFam" id="3.90.1530.30:FF:000002">
    <property type="entry name" value="Chromosome partitioning protein ParB"/>
    <property type="match status" value="1"/>
</dbReference>
<evidence type="ECO:0000259" key="3">
    <source>
        <dbReference type="SMART" id="SM00470"/>
    </source>
</evidence>
<dbReference type="InterPro" id="IPR003115">
    <property type="entry name" value="ParB_N"/>
</dbReference>
<dbReference type="SUPFAM" id="SSF110849">
    <property type="entry name" value="ParB/Sulfiredoxin"/>
    <property type="match status" value="1"/>
</dbReference>
<dbReference type="Proteomes" id="UP000291088">
    <property type="component" value="Unassembled WGS sequence"/>
</dbReference>
<comment type="similarity">
    <text evidence="1">Belongs to the ParB family.</text>
</comment>